<dbReference type="Proteomes" id="UP000316639">
    <property type="component" value="Unassembled WGS sequence"/>
</dbReference>
<reference evidence="1 2" key="1">
    <citation type="submission" date="2019-07" db="EMBL/GenBank/DDBJ databases">
        <title>Lentzea xizangensis sp. nov., isolated from Qinghai-Tibetan Plateau Soils.</title>
        <authorList>
            <person name="Huang J."/>
        </authorList>
    </citation>
    <scope>NUCLEOTIDE SEQUENCE [LARGE SCALE GENOMIC DNA]</scope>
    <source>
        <strain evidence="1 2">FXJ1.1311</strain>
    </source>
</reference>
<dbReference type="OrthoDB" id="4870610at2"/>
<evidence type="ECO:0008006" key="3">
    <source>
        <dbReference type="Google" id="ProtNLM"/>
    </source>
</evidence>
<sequence length="321" mass="35864">MDRGSWVVEQEELWAHSRFGVIRASTLEQLGVSQTTTYQQCQPGGRWLHLLPGIVLLARSQPTVRQRIEAALLHARHDALVTGFEAARLYGLRTPPDVGFIHLLLPHNYKVLSSGFAVVERTKSFPTPWMRDGVPLAPPERAVLDGVRRVRNRNTVRSILIEAAHKKLADPFELRRELDTGTKRGTALPRRVLNEIDFGVRSVAEADALQVWRGTGLPSPHCNVPLFSATGEFIGMPDFWCDEVAFAWEIDSYQYHSGRDEYANTLSRNARYMASGVVVLQTSPARLRDDPDAVVAEIRAGYRVASDRPRPPVQMRAAGVA</sequence>
<proteinExistence type="predicted"/>
<protein>
    <recommendedName>
        <fullName evidence="3">DUF559 domain-containing protein</fullName>
    </recommendedName>
</protein>
<accession>A0A563ENB7</accession>
<comment type="caution">
    <text evidence="1">The sequence shown here is derived from an EMBL/GenBank/DDBJ whole genome shotgun (WGS) entry which is preliminary data.</text>
</comment>
<keyword evidence="2" id="KW-1185">Reference proteome</keyword>
<name>A0A563ENB7_9PSEU</name>
<dbReference type="AlphaFoldDB" id="A0A563ENB7"/>
<gene>
    <name evidence="1" type="ORF">FKR81_27535</name>
</gene>
<evidence type="ECO:0000313" key="2">
    <source>
        <dbReference type="Proteomes" id="UP000316639"/>
    </source>
</evidence>
<evidence type="ECO:0000313" key="1">
    <source>
        <dbReference type="EMBL" id="TWP48676.1"/>
    </source>
</evidence>
<dbReference type="EMBL" id="VOBR01000019">
    <property type="protein sequence ID" value="TWP48676.1"/>
    <property type="molecule type" value="Genomic_DNA"/>
</dbReference>
<organism evidence="1 2">
    <name type="scientific">Lentzea tibetensis</name>
    <dbReference type="NCBI Taxonomy" id="2591470"/>
    <lineage>
        <taxon>Bacteria</taxon>
        <taxon>Bacillati</taxon>
        <taxon>Actinomycetota</taxon>
        <taxon>Actinomycetes</taxon>
        <taxon>Pseudonocardiales</taxon>
        <taxon>Pseudonocardiaceae</taxon>
        <taxon>Lentzea</taxon>
    </lineage>
</organism>